<dbReference type="PANTHER" id="PTHR31367">
    <property type="entry name" value="CYTOSOLIC 5'-NUCLEOTIDASE 1 FAMILY MEMBER"/>
    <property type="match status" value="1"/>
</dbReference>
<evidence type="ECO:0008006" key="3">
    <source>
        <dbReference type="Google" id="ProtNLM"/>
    </source>
</evidence>
<dbReference type="Pfam" id="PF06189">
    <property type="entry name" value="5-nucleotidase"/>
    <property type="match status" value="1"/>
</dbReference>
<dbReference type="GO" id="GO:0000166">
    <property type="term" value="F:nucleotide binding"/>
    <property type="evidence" value="ECO:0007669"/>
    <property type="project" value="InterPro"/>
</dbReference>
<feature type="region of interest" description="Disordered" evidence="1">
    <location>
        <begin position="292"/>
        <end position="318"/>
    </location>
</feature>
<reference evidence="2" key="1">
    <citation type="journal article" date="2015" name="Nature">
        <title>Complex archaea that bridge the gap between prokaryotes and eukaryotes.</title>
        <authorList>
            <person name="Spang A."/>
            <person name="Saw J.H."/>
            <person name="Jorgensen S.L."/>
            <person name="Zaremba-Niedzwiedzka K."/>
            <person name="Martijn J."/>
            <person name="Lind A.E."/>
            <person name="van Eijk R."/>
            <person name="Schleper C."/>
            <person name="Guy L."/>
            <person name="Ettema T.J."/>
        </authorList>
    </citation>
    <scope>NUCLEOTIDE SEQUENCE</scope>
</reference>
<dbReference type="PANTHER" id="PTHR31367:SF5">
    <property type="entry name" value="CYTOSOLIC 5'-NUCLEOTIDASE 1A"/>
    <property type="match status" value="1"/>
</dbReference>
<dbReference type="InterPro" id="IPR010394">
    <property type="entry name" value="5-nucleotidase"/>
</dbReference>
<protein>
    <recommendedName>
        <fullName evidence="3">5'-nucleotidase</fullName>
    </recommendedName>
</protein>
<gene>
    <name evidence="2" type="ORF">LCGC14_0020810</name>
</gene>
<accession>A0A0F9VZZ4</accession>
<dbReference type="AlphaFoldDB" id="A0A0F9VZZ4"/>
<name>A0A0F9VZZ4_9ZZZZ</name>
<comment type="caution">
    <text evidence="2">The sequence shown here is derived from an EMBL/GenBank/DDBJ whole genome shotgun (WGS) entry which is preliminary data.</text>
</comment>
<evidence type="ECO:0000313" key="2">
    <source>
        <dbReference type="EMBL" id="KKO10601.1"/>
    </source>
</evidence>
<dbReference type="GO" id="GO:0000287">
    <property type="term" value="F:magnesium ion binding"/>
    <property type="evidence" value="ECO:0007669"/>
    <property type="project" value="InterPro"/>
</dbReference>
<sequence>MSDKKDIEKLVIAISSRALFDLDDSHRVYEEQGLEAYQQYQIAHESEPLQPGGAFSLVKKLLHLNRQLNTQRVEVILLSRNSADTGLRIFNSIEHYGLAITRAAFSGGTSPYRYISAFNSHLFLSMDGADVRHALEQGVAAATILPSATTMASDDTLKFAFDGDAVLFSDEAERIYKSEGLEAFARSEKQSANQPLSGGPFKPFLAALQQLQMEFAPGESPIRTCLVTARSAPAHERVVRTLRAWNIRIDESLFLGGMDKGVFLKAFDADVFFDDQEGHCDSARHHVATGHVPHGVANETPGPDAGHDAKTGNNQGKA</sequence>
<dbReference type="GO" id="GO:0005737">
    <property type="term" value="C:cytoplasm"/>
    <property type="evidence" value="ECO:0007669"/>
    <property type="project" value="InterPro"/>
</dbReference>
<dbReference type="GO" id="GO:0009117">
    <property type="term" value="P:nucleotide metabolic process"/>
    <property type="evidence" value="ECO:0007669"/>
    <property type="project" value="InterPro"/>
</dbReference>
<dbReference type="EMBL" id="LAZR01000004">
    <property type="protein sequence ID" value="KKO10601.1"/>
    <property type="molecule type" value="Genomic_DNA"/>
</dbReference>
<evidence type="ECO:0000256" key="1">
    <source>
        <dbReference type="SAM" id="MobiDB-lite"/>
    </source>
</evidence>
<proteinExistence type="predicted"/>
<dbReference type="GO" id="GO:0008253">
    <property type="term" value="F:5'-nucleotidase activity"/>
    <property type="evidence" value="ECO:0007669"/>
    <property type="project" value="InterPro"/>
</dbReference>
<organism evidence="2">
    <name type="scientific">marine sediment metagenome</name>
    <dbReference type="NCBI Taxonomy" id="412755"/>
    <lineage>
        <taxon>unclassified sequences</taxon>
        <taxon>metagenomes</taxon>
        <taxon>ecological metagenomes</taxon>
    </lineage>
</organism>